<evidence type="ECO:0000256" key="2">
    <source>
        <dbReference type="ARBA" id="ARBA00002039"/>
    </source>
</evidence>
<keyword evidence="8" id="KW-0720">Serine protease</keyword>
<evidence type="ECO:0000256" key="3">
    <source>
        <dbReference type="ARBA" id="ARBA00006534"/>
    </source>
</evidence>
<dbReference type="InterPro" id="IPR005320">
    <property type="entry name" value="Peptidase_S51"/>
</dbReference>
<comment type="caution">
    <text evidence="9">The sequence shown here is derived from an EMBL/GenBank/DDBJ whole genome shotgun (WGS) entry which is preliminary data.</text>
</comment>
<dbReference type="Pfam" id="PF03575">
    <property type="entry name" value="Peptidase_S51"/>
    <property type="match status" value="1"/>
</dbReference>
<dbReference type="RefSeq" id="WP_127707584.1">
    <property type="nucleotide sequence ID" value="NZ_SACK01000009.1"/>
</dbReference>
<comment type="catalytic activity">
    <reaction evidence="1">
        <text>[L-4-(L-arginin-2-N-yl)aspartate](n) + H2O = [L-4-(L-arginin-2-N-yl)aspartate](n-1) + L-4-(L-arginin-2-N-yl)aspartate</text>
        <dbReference type="Rhea" id="RHEA:12845"/>
        <dbReference type="Rhea" id="RHEA-COMP:13728"/>
        <dbReference type="Rhea" id="RHEA-COMP:13734"/>
        <dbReference type="ChEBI" id="CHEBI:15377"/>
        <dbReference type="ChEBI" id="CHEBI:137986"/>
        <dbReference type="ChEBI" id="CHEBI:137991"/>
        <dbReference type="EC" id="3.4.15.6"/>
    </reaction>
</comment>
<dbReference type="InterPro" id="IPR011811">
    <property type="entry name" value="Peptidase_S51_cyanophycinase"/>
</dbReference>
<dbReference type="InterPro" id="IPR029062">
    <property type="entry name" value="Class_I_gatase-like"/>
</dbReference>
<dbReference type="SUPFAM" id="SSF52317">
    <property type="entry name" value="Class I glutamine amidotransferase-like"/>
    <property type="match status" value="1"/>
</dbReference>
<dbReference type="GO" id="GO:0008241">
    <property type="term" value="F:peptidyl-dipeptidase activity"/>
    <property type="evidence" value="ECO:0007669"/>
    <property type="project" value="UniProtKB-EC"/>
</dbReference>
<keyword evidence="9" id="KW-0121">Carboxypeptidase</keyword>
<evidence type="ECO:0000256" key="7">
    <source>
        <dbReference type="ARBA" id="ARBA00022801"/>
    </source>
</evidence>
<accession>A0A437MKV6</accession>
<proteinExistence type="inferred from homology"/>
<keyword evidence="6" id="KW-0645">Protease</keyword>
<dbReference type="PANTHER" id="PTHR36175">
    <property type="entry name" value="CYANOPHYCINASE"/>
    <property type="match status" value="1"/>
</dbReference>
<organism evidence="9 10">
    <name type="scientific">Mucilaginibacter limnophilus</name>
    <dbReference type="NCBI Taxonomy" id="1932778"/>
    <lineage>
        <taxon>Bacteria</taxon>
        <taxon>Pseudomonadati</taxon>
        <taxon>Bacteroidota</taxon>
        <taxon>Sphingobacteriia</taxon>
        <taxon>Sphingobacteriales</taxon>
        <taxon>Sphingobacteriaceae</taxon>
        <taxon>Mucilaginibacter</taxon>
    </lineage>
</organism>
<evidence type="ECO:0000256" key="1">
    <source>
        <dbReference type="ARBA" id="ARBA00001092"/>
    </source>
</evidence>
<evidence type="ECO:0000256" key="8">
    <source>
        <dbReference type="ARBA" id="ARBA00022825"/>
    </source>
</evidence>
<name>A0A437MKV6_9SPHI</name>
<comment type="similarity">
    <text evidence="3">Belongs to the peptidase S51 family.</text>
</comment>
<dbReference type="EC" id="3.4.15.6" evidence="4"/>
<evidence type="ECO:0000256" key="4">
    <source>
        <dbReference type="ARBA" id="ARBA00013115"/>
    </source>
</evidence>
<evidence type="ECO:0000256" key="5">
    <source>
        <dbReference type="ARBA" id="ARBA00015719"/>
    </source>
</evidence>
<dbReference type="GO" id="GO:0004180">
    <property type="term" value="F:carboxypeptidase activity"/>
    <property type="evidence" value="ECO:0007669"/>
    <property type="project" value="UniProtKB-KW"/>
</dbReference>
<comment type="function">
    <text evidence="2">Exopeptidase that catalyzes the hydrolytic cleavage of multi-L-arginyl-poly-L-aspartic acid (cyanophycin; a water-insoluble reserve polymer) into aspartate-arginine dipeptides.</text>
</comment>
<dbReference type="AlphaFoldDB" id="A0A437MKV6"/>
<evidence type="ECO:0000313" key="10">
    <source>
        <dbReference type="Proteomes" id="UP000282759"/>
    </source>
</evidence>
<evidence type="ECO:0000313" key="9">
    <source>
        <dbReference type="EMBL" id="RVT98290.1"/>
    </source>
</evidence>
<dbReference type="NCBIfam" id="TIGR02069">
    <property type="entry name" value="cyanophycinase"/>
    <property type="match status" value="1"/>
</dbReference>
<dbReference type="Proteomes" id="UP000282759">
    <property type="component" value="Unassembled WGS sequence"/>
</dbReference>
<keyword evidence="10" id="KW-1185">Reference proteome</keyword>
<reference evidence="9 10" key="1">
    <citation type="submission" date="2019-01" db="EMBL/GenBank/DDBJ databases">
        <authorList>
            <person name="Chen W.-M."/>
        </authorList>
    </citation>
    <scope>NUCLEOTIDE SEQUENCE [LARGE SCALE GENOMIC DNA]</scope>
    <source>
        <strain evidence="9 10">YBJ-36</strain>
    </source>
</reference>
<evidence type="ECO:0000256" key="6">
    <source>
        <dbReference type="ARBA" id="ARBA00022670"/>
    </source>
</evidence>
<protein>
    <recommendedName>
        <fullName evidence="5">Cyanophycinase</fullName>
        <ecNumber evidence="4">3.4.15.6</ecNumber>
    </recommendedName>
</protein>
<gene>
    <name evidence="9" type="ORF">EOD41_18140</name>
</gene>
<sequence>MTTTEQTDNTECPTPKGILMVIGGAEKKEVDNEKDENGHNVPVHNEVLDCFVKLIPAENSVVELITTAGTEDIEGTFKKYRDAFTELGVATINHIHHDAREEINFEELKPRLQSADAIFFAGGDQLKLTSIYGGTQMMVLLKKRYIHDKLVIAGTSAGAMALSTPMIYAGVGRNEMIAGNVKITTGLEFLKDVCIDTHFVNRGRFVRMAQVIATNPSSIGIGIEEDTAIIVRNGTKAEVVGCGVIIIINGHNSRGTNITKFDDETPVTIRGLKVDILSREEKFDIPQLNPPHK</sequence>
<keyword evidence="7 9" id="KW-0378">Hydrolase</keyword>
<dbReference type="OrthoDB" id="9799980at2"/>
<dbReference type="CDD" id="cd03145">
    <property type="entry name" value="GAT1_cyanophycinase"/>
    <property type="match status" value="1"/>
</dbReference>
<dbReference type="GO" id="GO:0006508">
    <property type="term" value="P:proteolysis"/>
    <property type="evidence" value="ECO:0007669"/>
    <property type="project" value="UniProtKB-KW"/>
</dbReference>
<dbReference type="EMBL" id="SACK01000009">
    <property type="protein sequence ID" value="RVT98290.1"/>
    <property type="molecule type" value="Genomic_DNA"/>
</dbReference>
<dbReference type="Gene3D" id="3.40.50.880">
    <property type="match status" value="1"/>
</dbReference>
<dbReference type="PANTHER" id="PTHR36175:SF1">
    <property type="entry name" value="CYANOPHYCINASE"/>
    <property type="match status" value="1"/>
</dbReference>
<dbReference type="GO" id="GO:0008236">
    <property type="term" value="F:serine-type peptidase activity"/>
    <property type="evidence" value="ECO:0007669"/>
    <property type="project" value="UniProtKB-KW"/>
</dbReference>